<dbReference type="EMBL" id="CP043494">
    <property type="protein sequence ID" value="WNG52257.1"/>
    <property type="molecule type" value="Genomic_DNA"/>
</dbReference>
<dbReference type="CDD" id="cd02792">
    <property type="entry name" value="MopB_CT_Formate-Dh-Na-like"/>
    <property type="match status" value="1"/>
</dbReference>
<dbReference type="Gene3D" id="3.40.50.740">
    <property type="match status" value="1"/>
</dbReference>
<organism evidence="10 11">
    <name type="scientific">Archangium minus</name>
    <dbReference type="NCBI Taxonomy" id="83450"/>
    <lineage>
        <taxon>Bacteria</taxon>
        <taxon>Pseudomonadati</taxon>
        <taxon>Myxococcota</taxon>
        <taxon>Myxococcia</taxon>
        <taxon>Myxococcales</taxon>
        <taxon>Cystobacterineae</taxon>
        <taxon>Archangiaceae</taxon>
        <taxon>Archangium</taxon>
    </lineage>
</organism>
<dbReference type="Proteomes" id="UP001611383">
    <property type="component" value="Chromosome"/>
</dbReference>
<keyword evidence="5" id="KW-0479">Metal-binding</keyword>
<dbReference type="Gene3D" id="2.40.40.20">
    <property type="match status" value="1"/>
</dbReference>
<dbReference type="Pfam" id="PF01568">
    <property type="entry name" value="Molydop_binding"/>
    <property type="match status" value="1"/>
</dbReference>
<feature type="region of interest" description="Disordered" evidence="7">
    <location>
        <begin position="846"/>
        <end position="885"/>
    </location>
</feature>
<dbReference type="InterPro" id="IPR009010">
    <property type="entry name" value="Asp_de-COase-like_dom_sf"/>
</dbReference>
<dbReference type="InterPro" id="IPR048158">
    <property type="entry name" value="Formate_DH_Act"/>
</dbReference>
<comment type="cofactor">
    <cofactor evidence="1">
        <name>[4Fe-4S] cluster</name>
        <dbReference type="ChEBI" id="CHEBI:49883"/>
    </cofactor>
</comment>
<evidence type="ECO:0000256" key="2">
    <source>
        <dbReference type="ARBA" id="ARBA00004196"/>
    </source>
</evidence>
<dbReference type="NCBIfam" id="NF041513">
    <property type="entry name" value="formate_DH_Act"/>
    <property type="match status" value="1"/>
</dbReference>
<evidence type="ECO:0000259" key="9">
    <source>
        <dbReference type="Pfam" id="PF01568"/>
    </source>
</evidence>
<gene>
    <name evidence="10" type="ORF">F0U60_06120</name>
</gene>
<protein>
    <submittedName>
        <fullName evidence="10">Molybdopterin-dependent oxidoreductase</fullName>
    </submittedName>
</protein>
<feature type="domain" description="Molybdopterin dinucleotide-binding" evidence="9">
    <location>
        <begin position="719"/>
        <end position="833"/>
    </location>
</feature>
<dbReference type="PANTHER" id="PTHR43598:SF1">
    <property type="entry name" value="FORMATE DEHYDROGENASE-O MAJOR SUBUNIT"/>
    <property type="match status" value="1"/>
</dbReference>
<sequence>MGISFGFGGASNYQQDLSNADCILIQGSNMAECHPVGFQWVMEAKARGATLIHVDPRYTRTSAMSNLHVPIRAGSDIAFLGGLVRYVLENERYFKDYVVHYTNAAAIIREGFQDTEDLEGLFSGWKPDEARYDPATWQYEGASGTMAAGGQKQLYAEPGAGESTPRETQLSAESHDYTLQHPRCVFQLLRRHFSRYTPHIVEQICGIPQQLFLKVAEALCQNSGRERTSAFCYSVGWTQHLGGVQYIRTASILQLLLGNMGRPGGGILALRGHSSIQGSSDIPTLYNILPGYLPMPHVRSVDLETYLKTNQAQSGWWGEMPKYMVSLLKAYFGDAARADNDYLFGHLPRLTGDHSHLTTITDMADGKVKGYFVMGQNPAVGSSGGALQRKGLRELDWLVVRDLVLNETAEFWQRSQEIESGEVRPEDIQTEVFFFPVAAHTEKEGTFTNTQRLLQWREKAIEPPGEARSELHFIFHLGRRLKELYASSREAKDRPVQDLLWDYPVSSPHQEPEPEAVLKEISGYRMGSGAPVRDFTELAADGSTACGCWIYSGCFADGVNQTARRKPGQEQSLAAPEWGWAWPANRRLLYNRASADPEGRPWSERKKYVWWDAHAQRWTGEDVPDFIVDRPPSYRPPEGATGVVALSGIDPFLMQVDGKGWLFAPTGIIDGPLPTHYEPQESVIQNPLYPKQQCDPMRQVWRRRDNPYHRAWDDPRYPYVLTTYRLTEHHTAGGMSRWLSWLSELQPEMFCEVSPELARERGLIHGGWATVSTARAEIECRVLVTERMRPLKLNGRLVHQIGLPYHWGVVGRARGDSVNELIGFVGDPNVSIQESKAFTGTIVPGRRAERRGAMARRRPPPLPPGTRELNRGAGPRFPMQERKEQ</sequence>
<comment type="subcellular location">
    <subcellularLocation>
        <location evidence="2">Cell envelope</location>
    </subcellularLocation>
</comment>
<feature type="domain" description="Molybdopterin oxidoreductase" evidence="8">
    <location>
        <begin position="13"/>
        <end position="411"/>
    </location>
</feature>
<dbReference type="InterPro" id="IPR006656">
    <property type="entry name" value="Mopterin_OxRdtase"/>
</dbReference>
<keyword evidence="11" id="KW-1185">Reference proteome</keyword>
<dbReference type="Gene3D" id="3.40.228.10">
    <property type="entry name" value="Dimethylsulfoxide Reductase, domain 2"/>
    <property type="match status" value="2"/>
</dbReference>
<feature type="domain" description="Molybdopterin oxidoreductase" evidence="8">
    <location>
        <begin position="435"/>
        <end position="478"/>
    </location>
</feature>
<dbReference type="SUPFAM" id="SSF53706">
    <property type="entry name" value="Formate dehydrogenase/DMSO reductase, domains 1-3"/>
    <property type="match status" value="1"/>
</dbReference>
<evidence type="ECO:0000256" key="6">
    <source>
        <dbReference type="ARBA" id="ARBA00023002"/>
    </source>
</evidence>
<reference evidence="10 11" key="1">
    <citation type="submission" date="2019-08" db="EMBL/GenBank/DDBJ databases">
        <title>Archangium and Cystobacter genomes.</title>
        <authorList>
            <person name="Chen I.-C.K."/>
            <person name="Wielgoss S."/>
        </authorList>
    </citation>
    <scope>NUCLEOTIDE SEQUENCE [LARGE SCALE GENOMIC DNA]</scope>
    <source>
        <strain evidence="10 11">Cbm 6</strain>
    </source>
</reference>
<evidence type="ECO:0000256" key="1">
    <source>
        <dbReference type="ARBA" id="ARBA00001966"/>
    </source>
</evidence>
<evidence type="ECO:0000313" key="10">
    <source>
        <dbReference type="EMBL" id="WNG52257.1"/>
    </source>
</evidence>
<keyword evidence="4" id="KW-0408">Iron</keyword>
<evidence type="ECO:0000313" key="11">
    <source>
        <dbReference type="Proteomes" id="UP001611383"/>
    </source>
</evidence>
<keyword evidence="4" id="KW-0004">4Fe-4S</keyword>
<dbReference type="Pfam" id="PF00384">
    <property type="entry name" value="Molybdopterin"/>
    <property type="match status" value="2"/>
</dbReference>
<name>A0ABY9XA24_9BACT</name>
<comment type="similarity">
    <text evidence="3">Belongs to the prokaryotic molybdopterin-containing oxidoreductase family.</text>
</comment>
<dbReference type="InterPro" id="IPR006657">
    <property type="entry name" value="MoPterin_dinucl-bd_dom"/>
</dbReference>
<evidence type="ECO:0000256" key="3">
    <source>
        <dbReference type="ARBA" id="ARBA00010312"/>
    </source>
</evidence>
<keyword evidence="4" id="KW-0411">Iron-sulfur</keyword>
<evidence type="ECO:0000256" key="5">
    <source>
        <dbReference type="ARBA" id="ARBA00022723"/>
    </source>
</evidence>
<evidence type="ECO:0000256" key="4">
    <source>
        <dbReference type="ARBA" id="ARBA00022485"/>
    </source>
</evidence>
<proteinExistence type="inferred from homology"/>
<evidence type="ECO:0000256" key="7">
    <source>
        <dbReference type="SAM" id="MobiDB-lite"/>
    </source>
</evidence>
<keyword evidence="6" id="KW-0560">Oxidoreductase</keyword>
<evidence type="ECO:0000259" key="8">
    <source>
        <dbReference type="Pfam" id="PF00384"/>
    </source>
</evidence>
<accession>A0ABY9XA24</accession>
<dbReference type="PANTHER" id="PTHR43598">
    <property type="entry name" value="TUNGSTEN-CONTAINING FORMYLMETHANOFURAN DEHYDROGENASE 2 SUBUNIT B"/>
    <property type="match status" value="1"/>
</dbReference>
<dbReference type="SUPFAM" id="SSF50692">
    <property type="entry name" value="ADC-like"/>
    <property type="match status" value="1"/>
</dbReference>